<dbReference type="EMBL" id="CP053452">
    <property type="protein sequence ID" value="QJW97930.1"/>
    <property type="molecule type" value="Genomic_DNA"/>
</dbReference>
<evidence type="ECO:0000313" key="3">
    <source>
        <dbReference type="Proteomes" id="UP000503447"/>
    </source>
</evidence>
<sequence>MFRGSGFVIKVCGVSPRSHHGSVRHLEPEHTYLKLFFLASDLDASDAAGQLALLAGALPRDRVALAVGTLGAPAGAAADALPAPRGRRSPRSRSGTRWTSAACAACATRCGTRTRR</sequence>
<feature type="region of interest" description="Disordered" evidence="1">
    <location>
        <begin position="76"/>
        <end position="100"/>
    </location>
</feature>
<accession>A0A6M5YWQ5</accession>
<keyword evidence="3" id="KW-1185">Reference proteome</keyword>
<organism evidence="2 3">
    <name type="scientific">Frigoriglobus tundricola</name>
    <dbReference type="NCBI Taxonomy" id="2774151"/>
    <lineage>
        <taxon>Bacteria</taxon>
        <taxon>Pseudomonadati</taxon>
        <taxon>Planctomycetota</taxon>
        <taxon>Planctomycetia</taxon>
        <taxon>Gemmatales</taxon>
        <taxon>Gemmataceae</taxon>
        <taxon>Frigoriglobus</taxon>
    </lineage>
</organism>
<name>A0A6M5YWQ5_9BACT</name>
<evidence type="ECO:0000256" key="1">
    <source>
        <dbReference type="SAM" id="MobiDB-lite"/>
    </source>
</evidence>
<dbReference type="AlphaFoldDB" id="A0A6M5YWQ5"/>
<proteinExistence type="predicted"/>
<reference evidence="3" key="1">
    <citation type="submission" date="2020-05" db="EMBL/GenBank/DDBJ databases">
        <title>Frigoriglobus tundricola gen. nov., sp. nov., a psychrotolerant cellulolytic planctomycete of the family Gemmataceae with two divergent copies of 16S rRNA gene.</title>
        <authorList>
            <person name="Kulichevskaya I.S."/>
            <person name="Ivanova A.A."/>
            <person name="Naumoff D.G."/>
            <person name="Beletsky A.V."/>
            <person name="Rijpstra W.I.C."/>
            <person name="Sinninghe Damste J.S."/>
            <person name="Mardanov A.V."/>
            <person name="Ravin N.V."/>
            <person name="Dedysh S.N."/>
        </authorList>
    </citation>
    <scope>NUCLEOTIDE SEQUENCE [LARGE SCALE GENOMIC DNA]</scope>
    <source>
        <strain evidence="3">PL17</strain>
    </source>
</reference>
<evidence type="ECO:0000313" key="2">
    <source>
        <dbReference type="EMBL" id="QJW97930.1"/>
    </source>
</evidence>
<gene>
    <name evidence="2" type="ORF">FTUN_5510</name>
</gene>
<dbReference type="KEGG" id="ftj:FTUN_5510"/>
<protein>
    <submittedName>
        <fullName evidence="2">Uncharacterized protein</fullName>
    </submittedName>
</protein>
<dbReference type="Proteomes" id="UP000503447">
    <property type="component" value="Chromosome"/>
</dbReference>